<comment type="caution">
    <text evidence="2">The sequence shown here is derived from an EMBL/GenBank/DDBJ whole genome shotgun (WGS) entry which is preliminary data.</text>
</comment>
<feature type="signal peptide" evidence="1">
    <location>
        <begin position="1"/>
        <end position="22"/>
    </location>
</feature>
<evidence type="ECO:0000313" key="3">
    <source>
        <dbReference type="Proteomes" id="UP001630127"/>
    </source>
</evidence>
<accession>A0ABD2ZHB8</accession>
<keyword evidence="3" id="KW-1185">Reference proteome</keyword>
<name>A0ABD2ZHB8_9GENT</name>
<gene>
    <name evidence="2" type="ORF">ACH5RR_021440</name>
</gene>
<protein>
    <recommendedName>
        <fullName evidence="4">Secreted peptide</fullName>
    </recommendedName>
</protein>
<organism evidence="2 3">
    <name type="scientific">Cinchona calisaya</name>
    <dbReference type="NCBI Taxonomy" id="153742"/>
    <lineage>
        <taxon>Eukaryota</taxon>
        <taxon>Viridiplantae</taxon>
        <taxon>Streptophyta</taxon>
        <taxon>Embryophyta</taxon>
        <taxon>Tracheophyta</taxon>
        <taxon>Spermatophyta</taxon>
        <taxon>Magnoliopsida</taxon>
        <taxon>eudicotyledons</taxon>
        <taxon>Gunneridae</taxon>
        <taxon>Pentapetalae</taxon>
        <taxon>asterids</taxon>
        <taxon>lamiids</taxon>
        <taxon>Gentianales</taxon>
        <taxon>Rubiaceae</taxon>
        <taxon>Cinchonoideae</taxon>
        <taxon>Cinchoneae</taxon>
        <taxon>Cinchona</taxon>
    </lineage>
</organism>
<reference evidence="2 3" key="1">
    <citation type="submission" date="2024-11" db="EMBL/GenBank/DDBJ databases">
        <title>A near-complete genome assembly of Cinchona calisaya.</title>
        <authorList>
            <person name="Lian D.C."/>
            <person name="Zhao X.W."/>
            <person name="Wei L."/>
        </authorList>
    </citation>
    <scope>NUCLEOTIDE SEQUENCE [LARGE SCALE GENOMIC DNA]</scope>
    <source>
        <tissue evidence="2">Nenye</tissue>
    </source>
</reference>
<keyword evidence="1" id="KW-0732">Signal</keyword>
<sequence>MPSPIPLLACSLPSSSIFLAVAQAPGASLIASQTKSLAPPTPPITATLATSLFSSVLPPSIVDVGNDGVLSSTLCNDDALNRVTLVEFAGVPFIIVALLL</sequence>
<dbReference type="AlphaFoldDB" id="A0ABD2ZHB8"/>
<feature type="chain" id="PRO_5044751428" description="Secreted peptide" evidence="1">
    <location>
        <begin position="23"/>
        <end position="100"/>
    </location>
</feature>
<evidence type="ECO:0000313" key="2">
    <source>
        <dbReference type="EMBL" id="KAL3518851.1"/>
    </source>
</evidence>
<evidence type="ECO:0000256" key="1">
    <source>
        <dbReference type="SAM" id="SignalP"/>
    </source>
</evidence>
<proteinExistence type="predicted"/>
<dbReference type="EMBL" id="JBJUIK010000009">
    <property type="protein sequence ID" value="KAL3518851.1"/>
    <property type="molecule type" value="Genomic_DNA"/>
</dbReference>
<dbReference type="Proteomes" id="UP001630127">
    <property type="component" value="Unassembled WGS sequence"/>
</dbReference>
<evidence type="ECO:0008006" key="4">
    <source>
        <dbReference type="Google" id="ProtNLM"/>
    </source>
</evidence>